<dbReference type="EMBL" id="CP007142">
    <property type="protein sequence ID" value="AJQ93174.1"/>
    <property type="molecule type" value="Genomic_DNA"/>
</dbReference>
<dbReference type="HOGENOM" id="CLU_1265456_0_0_6"/>
<dbReference type="InterPro" id="IPR021326">
    <property type="entry name" value="DUF2931"/>
</dbReference>
<keyword evidence="2" id="KW-1185">Reference proteome</keyword>
<dbReference type="OrthoDB" id="6369105at2"/>
<sequence length="218" mass="24631">MKRILLFILSISLLPACQEKTYDYSFSEDGIGGEGWPVWGEYLIVNEAWQVPVGNLPGGTVDNIPVGSQSGLGRKPIPETLRARWFSYRNQTFFEVTVAIPEAKQAQIKQWLKQYPTDRYLHELAVGFAGQGELQAWWTIFCKAIDCPKDQPKTDHFELTPRTTAVMAEGDPNQYYNTTRELIGEGSIPASVLDLVPVMENPPDEHQYDDILDIVPKE</sequence>
<proteinExistence type="predicted"/>
<organism evidence="1 2">
    <name type="scientific">Gynuella sunshinyii YC6258</name>
    <dbReference type="NCBI Taxonomy" id="1445510"/>
    <lineage>
        <taxon>Bacteria</taxon>
        <taxon>Pseudomonadati</taxon>
        <taxon>Pseudomonadota</taxon>
        <taxon>Gammaproteobacteria</taxon>
        <taxon>Oceanospirillales</taxon>
        <taxon>Saccharospirillaceae</taxon>
        <taxon>Gynuella</taxon>
    </lineage>
</organism>
<evidence type="ECO:0000313" key="2">
    <source>
        <dbReference type="Proteomes" id="UP000032266"/>
    </source>
</evidence>
<dbReference type="RefSeq" id="WP_044616056.1">
    <property type="nucleotide sequence ID" value="NZ_CP007142.1"/>
</dbReference>
<dbReference type="STRING" id="1445510.YC6258_01126"/>
<dbReference type="Proteomes" id="UP000032266">
    <property type="component" value="Chromosome"/>
</dbReference>
<reference evidence="1 2" key="1">
    <citation type="submission" date="2014-01" db="EMBL/GenBank/DDBJ databases">
        <title>Full genme sequencing of cellulolytic bacterium Gynuella sunshinyii YC6258T gen. nov., sp. nov.</title>
        <authorList>
            <person name="Khan H."/>
            <person name="Chung E.J."/>
            <person name="Chung Y.R."/>
        </authorList>
    </citation>
    <scope>NUCLEOTIDE SEQUENCE [LARGE SCALE GENOMIC DNA]</scope>
    <source>
        <strain evidence="1 2">YC6258</strain>
    </source>
</reference>
<dbReference type="Pfam" id="PF11153">
    <property type="entry name" value="DUF2931"/>
    <property type="match status" value="1"/>
</dbReference>
<accession>A0A0C5VSC6</accession>
<dbReference type="AlphaFoldDB" id="A0A0C5VSC6"/>
<evidence type="ECO:0008006" key="3">
    <source>
        <dbReference type="Google" id="ProtNLM"/>
    </source>
</evidence>
<dbReference type="KEGG" id="gsn:YC6258_01126"/>
<gene>
    <name evidence="1" type="ORF">YC6258_01126</name>
</gene>
<name>A0A0C5VSC6_9GAMM</name>
<protein>
    <recommendedName>
        <fullName evidence="3">DUF2931 family protein</fullName>
    </recommendedName>
</protein>
<evidence type="ECO:0000313" key="1">
    <source>
        <dbReference type="EMBL" id="AJQ93174.1"/>
    </source>
</evidence>